<dbReference type="InterPro" id="IPR011701">
    <property type="entry name" value="MFS"/>
</dbReference>
<evidence type="ECO:0000256" key="2">
    <source>
        <dbReference type="SAM" id="MobiDB-lite"/>
    </source>
</evidence>
<feature type="transmembrane region" description="Helical" evidence="3">
    <location>
        <begin position="289"/>
        <end position="315"/>
    </location>
</feature>
<feature type="transmembrane region" description="Helical" evidence="3">
    <location>
        <begin position="71"/>
        <end position="91"/>
    </location>
</feature>
<feature type="transmembrane region" description="Helical" evidence="3">
    <location>
        <begin position="441"/>
        <end position="465"/>
    </location>
</feature>
<name>J3P084_GAET3</name>
<gene>
    <name evidence="6" type="primary">20347389</name>
    <name evidence="5" type="ORF">GGTG_06931</name>
</gene>
<dbReference type="AlphaFoldDB" id="J3P084"/>
<dbReference type="PROSITE" id="PS50850">
    <property type="entry name" value="MFS"/>
    <property type="match status" value="1"/>
</dbReference>
<evidence type="ECO:0000256" key="1">
    <source>
        <dbReference type="ARBA" id="ARBA00004141"/>
    </source>
</evidence>
<feature type="domain" description="Major facilitator superfamily (MFS) profile" evidence="4">
    <location>
        <begin position="21"/>
        <end position="469"/>
    </location>
</feature>
<dbReference type="OrthoDB" id="10027823at2759"/>
<keyword evidence="3" id="KW-0472">Membrane</keyword>
<reference evidence="6" key="4">
    <citation type="journal article" date="2015" name="G3 (Bethesda)">
        <title>Genome sequences of three phytopathogenic species of the Magnaporthaceae family of fungi.</title>
        <authorList>
            <person name="Okagaki L.H."/>
            <person name="Nunes C.C."/>
            <person name="Sailsbery J."/>
            <person name="Clay B."/>
            <person name="Brown D."/>
            <person name="John T."/>
            <person name="Oh Y."/>
            <person name="Young N."/>
            <person name="Fitzgerald M."/>
            <person name="Haas B.J."/>
            <person name="Zeng Q."/>
            <person name="Young S."/>
            <person name="Adiconis X."/>
            <person name="Fan L."/>
            <person name="Levin J.Z."/>
            <person name="Mitchell T.K."/>
            <person name="Okubara P.A."/>
            <person name="Farman M.L."/>
            <person name="Kohn L.M."/>
            <person name="Birren B."/>
            <person name="Ma L.-J."/>
            <person name="Dean R.A."/>
        </authorList>
    </citation>
    <scope>NUCLEOTIDE SEQUENCE</scope>
    <source>
        <strain evidence="6">R3-111a-1</strain>
    </source>
</reference>
<feature type="region of interest" description="Disordered" evidence="2">
    <location>
        <begin position="479"/>
        <end position="504"/>
    </location>
</feature>
<comment type="subcellular location">
    <subcellularLocation>
        <location evidence="1">Membrane</location>
        <topology evidence="1">Multi-pass membrane protein</topology>
    </subcellularLocation>
</comment>
<dbReference type="GO" id="GO:0000329">
    <property type="term" value="C:fungal-type vacuole membrane"/>
    <property type="evidence" value="ECO:0007669"/>
    <property type="project" value="TreeGrafter"/>
</dbReference>
<organism evidence="5">
    <name type="scientific">Gaeumannomyces tritici (strain R3-111a-1)</name>
    <name type="common">Wheat and barley take-all root rot fungus</name>
    <name type="synonym">Gaeumannomyces graminis var. tritici</name>
    <dbReference type="NCBI Taxonomy" id="644352"/>
    <lineage>
        <taxon>Eukaryota</taxon>
        <taxon>Fungi</taxon>
        <taxon>Dikarya</taxon>
        <taxon>Ascomycota</taxon>
        <taxon>Pezizomycotina</taxon>
        <taxon>Sordariomycetes</taxon>
        <taxon>Sordariomycetidae</taxon>
        <taxon>Magnaporthales</taxon>
        <taxon>Magnaporthaceae</taxon>
        <taxon>Gaeumannomyces</taxon>
    </lineage>
</organism>
<evidence type="ECO:0000313" key="5">
    <source>
        <dbReference type="EMBL" id="EJT77017.1"/>
    </source>
</evidence>
<dbReference type="EMBL" id="GL385397">
    <property type="protein sequence ID" value="EJT77017.1"/>
    <property type="molecule type" value="Genomic_DNA"/>
</dbReference>
<evidence type="ECO:0000313" key="7">
    <source>
        <dbReference type="Proteomes" id="UP000006039"/>
    </source>
</evidence>
<dbReference type="HOGENOM" id="CLU_025894_2_0_1"/>
<dbReference type="eggNOG" id="ENOG502QTZH">
    <property type="taxonomic scope" value="Eukaryota"/>
</dbReference>
<feature type="compositionally biased region" description="Gly residues" evidence="2">
    <location>
        <begin position="490"/>
        <end position="504"/>
    </location>
</feature>
<accession>J3P084</accession>
<dbReference type="Gene3D" id="1.20.1250.20">
    <property type="entry name" value="MFS general substrate transporter like domains"/>
    <property type="match status" value="1"/>
</dbReference>
<dbReference type="GO" id="GO:0022857">
    <property type="term" value="F:transmembrane transporter activity"/>
    <property type="evidence" value="ECO:0007669"/>
    <property type="project" value="InterPro"/>
</dbReference>
<dbReference type="RefSeq" id="XP_009223017.1">
    <property type="nucleotide sequence ID" value="XM_009224753.1"/>
</dbReference>
<evidence type="ECO:0000256" key="3">
    <source>
        <dbReference type="SAM" id="Phobius"/>
    </source>
</evidence>
<dbReference type="GeneID" id="20347389"/>
<dbReference type="Proteomes" id="UP000006039">
    <property type="component" value="Unassembled WGS sequence"/>
</dbReference>
<evidence type="ECO:0000259" key="4">
    <source>
        <dbReference type="PROSITE" id="PS50850"/>
    </source>
</evidence>
<dbReference type="InterPro" id="IPR020846">
    <property type="entry name" value="MFS_dom"/>
</dbReference>
<proteinExistence type="predicted"/>
<keyword evidence="3" id="KW-0812">Transmembrane</keyword>
<feature type="transmembrane region" description="Helical" evidence="3">
    <location>
        <begin position="98"/>
        <end position="123"/>
    </location>
</feature>
<reference evidence="7" key="1">
    <citation type="submission" date="2010-07" db="EMBL/GenBank/DDBJ databases">
        <title>The genome sequence of Gaeumannomyces graminis var. tritici strain R3-111a-1.</title>
        <authorList>
            <consortium name="The Broad Institute Genome Sequencing Platform"/>
            <person name="Ma L.-J."/>
            <person name="Dead R."/>
            <person name="Young S."/>
            <person name="Zeng Q."/>
            <person name="Koehrsen M."/>
            <person name="Alvarado L."/>
            <person name="Berlin A."/>
            <person name="Chapman S.B."/>
            <person name="Chen Z."/>
            <person name="Freedman E."/>
            <person name="Gellesch M."/>
            <person name="Goldberg J."/>
            <person name="Griggs A."/>
            <person name="Gujja S."/>
            <person name="Heilman E.R."/>
            <person name="Heiman D."/>
            <person name="Hepburn T."/>
            <person name="Howarth C."/>
            <person name="Jen D."/>
            <person name="Larson L."/>
            <person name="Mehta T."/>
            <person name="Neiman D."/>
            <person name="Pearson M."/>
            <person name="Roberts A."/>
            <person name="Saif S."/>
            <person name="Shea T."/>
            <person name="Shenoy N."/>
            <person name="Sisk P."/>
            <person name="Stolte C."/>
            <person name="Sykes S."/>
            <person name="Walk T."/>
            <person name="White J."/>
            <person name="Yandava C."/>
            <person name="Haas B."/>
            <person name="Nusbaum C."/>
            <person name="Birren B."/>
        </authorList>
    </citation>
    <scope>NUCLEOTIDE SEQUENCE [LARGE SCALE GENOMIC DNA]</scope>
    <source>
        <strain evidence="7">R3-111a-1</strain>
    </source>
</reference>
<reference evidence="6" key="5">
    <citation type="submission" date="2018-04" db="UniProtKB">
        <authorList>
            <consortium name="EnsemblFungi"/>
        </authorList>
    </citation>
    <scope>IDENTIFICATION</scope>
    <source>
        <strain evidence="6">R3-111a-1</strain>
    </source>
</reference>
<protein>
    <recommendedName>
        <fullName evidence="4">Major facilitator superfamily (MFS) profile domain-containing protein</fullName>
    </recommendedName>
</protein>
<feature type="region of interest" description="Disordered" evidence="2">
    <location>
        <begin position="249"/>
        <end position="271"/>
    </location>
</feature>
<feature type="transmembrane region" description="Helical" evidence="3">
    <location>
        <begin position="163"/>
        <end position="185"/>
    </location>
</feature>
<keyword evidence="7" id="KW-1185">Reference proteome</keyword>
<dbReference type="STRING" id="644352.J3P084"/>
<dbReference type="InterPro" id="IPR036259">
    <property type="entry name" value="MFS_trans_sf"/>
</dbReference>
<dbReference type="FunCoup" id="J3P084">
    <property type="interactions" value="134"/>
</dbReference>
<feature type="transmembrane region" description="Helical" evidence="3">
    <location>
        <begin position="327"/>
        <end position="349"/>
    </location>
</feature>
<feature type="transmembrane region" description="Helical" evidence="3">
    <location>
        <begin position="369"/>
        <end position="388"/>
    </location>
</feature>
<dbReference type="VEuPathDB" id="FungiDB:GGTG_06931"/>
<dbReference type="Pfam" id="PF07690">
    <property type="entry name" value="MFS_1"/>
    <property type="match status" value="1"/>
</dbReference>
<dbReference type="EnsemblFungi" id="EJT77017">
    <property type="protein sequence ID" value="EJT77017"/>
    <property type="gene ID" value="GGTG_06931"/>
</dbReference>
<keyword evidence="3" id="KW-1133">Transmembrane helix</keyword>
<reference evidence="5" key="2">
    <citation type="submission" date="2010-07" db="EMBL/GenBank/DDBJ databases">
        <authorList>
            <consortium name="The Broad Institute Genome Sequencing Platform"/>
            <consortium name="Broad Institute Genome Sequencing Center for Infectious Disease"/>
            <person name="Ma L.-J."/>
            <person name="Dead R."/>
            <person name="Young S."/>
            <person name="Zeng Q."/>
            <person name="Koehrsen M."/>
            <person name="Alvarado L."/>
            <person name="Berlin A."/>
            <person name="Chapman S.B."/>
            <person name="Chen Z."/>
            <person name="Freedman E."/>
            <person name="Gellesch M."/>
            <person name="Goldberg J."/>
            <person name="Griggs A."/>
            <person name="Gujja S."/>
            <person name="Heilman E.R."/>
            <person name="Heiman D."/>
            <person name="Hepburn T."/>
            <person name="Howarth C."/>
            <person name="Jen D."/>
            <person name="Larson L."/>
            <person name="Mehta T."/>
            <person name="Neiman D."/>
            <person name="Pearson M."/>
            <person name="Roberts A."/>
            <person name="Saif S."/>
            <person name="Shea T."/>
            <person name="Shenoy N."/>
            <person name="Sisk P."/>
            <person name="Stolte C."/>
            <person name="Sykes S."/>
            <person name="Walk T."/>
            <person name="White J."/>
            <person name="Yandava C."/>
            <person name="Haas B."/>
            <person name="Nusbaum C."/>
            <person name="Birren B."/>
        </authorList>
    </citation>
    <scope>NUCLEOTIDE SEQUENCE</scope>
    <source>
        <strain evidence="5">R3-111a-1</strain>
    </source>
</reference>
<sequence length="504" mass="53207">MVSTPAPPGRARRLAAAALEEMGIAALARARPDTKLLMVQRFVRMAAYGSSTLVLLPHLRALGASEARCGVFLSLTLAGDTLLSLLLTLVADALGRRAVLAAGAAVMALSGLAFALSGSYWVLLAAAVLGVISPTANETGPFRSIEESVVAQLTAPADRADVYAWYKLLGLLAVAIGMAGGGWLVQLLQDRGWSEVAAYQAIFAGYAACGAVKFVMCLFLSSRSEAQPDDHGGHNEAEGEREPLLGAQGEGRADAAGPQQQQQEQRQPPKPRRKGLLALLPEIGRESRIVIINLCLLFSLDSFASSLVSVSWISYFFKSRHGLEPGALGSIFSITSFISAISILVATSLARRIGNINTMVFTHLPSSVFLALIPLGPLHLALFFLIARHCTASMDVGPRSAFLAAIVLPSERTAVLGILNTTKTMSQSLGPLITGVLADRGFFWVAFVLAGSLKASYDIGLLVLFKNHEREKAELERLLEGADGNESAGENGGHRGGPGAAERA</sequence>
<dbReference type="PANTHER" id="PTHR23520:SF5">
    <property type="entry name" value="TRANSPORTER, PUTATIVE (AFU_ORTHOLOGUE AFUA_3G04000)-RELATED"/>
    <property type="match status" value="1"/>
</dbReference>
<dbReference type="PANTHER" id="PTHR23520">
    <property type="entry name" value="TRANSPORTER, PUTATIVE (AFU_ORTHOLOGUE AFUA_3G04000)-RELATED"/>
    <property type="match status" value="1"/>
</dbReference>
<evidence type="ECO:0000313" key="6">
    <source>
        <dbReference type="EnsemblFungi" id="EJT77017"/>
    </source>
</evidence>
<feature type="transmembrane region" description="Helical" evidence="3">
    <location>
        <begin position="197"/>
        <end position="221"/>
    </location>
</feature>
<dbReference type="SUPFAM" id="SSF103473">
    <property type="entry name" value="MFS general substrate transporter"/>
    <property type="match status" value="1"/>
</dbReference>
<reference evidence="5" key="3">
    <citation type="submission" date="2010-09" db="EMBL/GenBank/DDBJ databases">
        <title>Annotation of Gaeumannomyces graminis var. tritici R3-111a-1.</title>
        <authorList>
            <consortium name="The Broad Institute Genome Sequencing Platform"/>
            <person name="Ma L.-J."/>
            <person name="Dead R."/>
            <person name="Young S.K."/>
            <person name="Zeng Q."/>
            <person name="Gargeya S."/>
            <person name="Fitzgerald M."/>
            <person name="Haas B."/>
            <person name="Abouelleil A."/>
            <person name="Alvarado L."/>
            <person name="Arachchi H.M."/>
            <person name="Berlin A."/>
            <person name="Brown A."/>
            <person name="Chapman S.B."/>
            <person name="Chen Z."/>
            <person name="Dunbar C."/>
            <person name="Freedman E."/>
            <person name="Gearin G."/>
            <person name="Gellesch M."/>
            <person name="Goldberg J."/>
            <person name="Griggs A."/>
            <person name="Gujja S."/>
            <person name="Heiman D."/>
            <person name="Howarth C."/>
            <person name="Larson L."/>
            <person name="Lui A."/>
            <person name="MacDonald P.J.P."/>
            <person name="Mehta T."/>
            <person name="Montmayeur A."/>
            <person name="Murphy C."/>
            <person name="Neiman D."/>
            <person name="Pearson M."/>
            <person name="Priest M."/>
            <person name="Roberts A."/>
            <person name="Saif S."/>
            <person name="Shea T."/>
            <person name="Shenoy N."/>
            <person name="Sisk P."/>
            <person name="Stolte C."/>
            <person name="Sykes S."/>
            <person name="Yandava C."/>
            <person name="Wortman J."/>
            <person name="Nusbaum C."/>
            <person name="Birren B."/>
        </authorList>
    </citation>
    <scope>NUCLEOTIDE SEQUENCE</scope>
    <source>
        <strain evidence="5">R3-111a-1</strain>
    </source>
</reference>